<organism evidence="1 2">
    <name type="scientific">Larkinella bovis</name>
    <dbReference type="NCBI Taxonomy" id="683041"/>
    <lineage>
        <taxon>Bacteria</taxon>
        <taxon>Pseudomonadati</taxon>
        <taxon>Bacteroidota</taxon>
        <taxon>Cytophagia</taxon>
        <taxon>Cytophagales</taxon>
        <taxon>Spirosomataceae</taxon>
        <taxon>Larkinella</taxon>
    </lineage>
</organism>
<keyword evidence="2" id="KW-1185">Reference proteome</keyword>
<reference evidence="2" key="1">
    <citation type="journal article" date="2019" name="Int. J. Syst. Evol. Microbiol.">
        <title>The Global Catalogue of Microorganisms (GCM) 10K type strain sequencing project: providing services to taxonomists for standard genome sequencing and annotation.</title>
        <authorList>
            <consortium name="The Broad Institute Genomics Platform"/>
            <consortium name="The Broad Institute Genome Sequencing Center for Infectious Disease"/>
            <person name="Wu L."/>
            <person name="Ma J."/>
        </authorList>
    </citation>
    <scope>NUCLEOTIDE SEQUENCE [LARGE SCALE GENOMIC DNA]</scope>
    <source>
        <strain evidence="2">CCUG 55250</strain>
    </source>
</reference>
<dbReference type="Proteomes" id="UP001596106">
    <property type="component" value="Unassembled WGS sequence"/>
</dbReference>
<protein>
    <submittedName>
        <fullName evidence="1">Uncharacterized protein</fullName>
    </submittedName>
</protein>
<name>A0ABW0I889_9BACT</name>
<comment type="caution">
    <text evidence="1">The sequence shown here is derived from an EMBL/GenBank/DDBJ whole genome shotgun (WGS) entry which is preliminary data.</text>
</comment>
<evidence type="ECO:0000313" key="2">
    <source>
        <dbReference type="Proteomes" id="UP001596106"/>
    </source>
</evidence>
<dbReference type="EMBL" id="JBHSMA010000002">
    <property type="protein sequence ID" value="MFC5409509.1"/>
    <property type="molecule type" value="Genomic_DNA"/>
</dbReference>
<sequence length="72" mass="7739">MLIISGAHLAAMLPGSTYTIIANDRMHGNEALLFCQQLNVSSAVARLLSDEQVRDLVFSTLRIAIPESAPSV</sequence>
<gene>
    <name evidence="1" type="ORF">ACFPMF_09335</name>
</gene>
<accession>A0ABW0I889</accession>
<evidence type="ECO:0000313" key="1">
    <source>
        <dbReference type="EMBL" id="MFC5409509.1"/>
    </source>
</evidence>
<proteinExistence type="predicted"/>
<dbReference type="RefSeq" id="WP_379843568.1">
    <property type="nucleotide sequence ID" value="NZ_JBHSMA010000002.1"/>
</dbReference>